<organism evidence="1 2">
    <name type="scientific">Anaplasma ovis str. Haibei</name>
    <dbReference type="NCBI Taxonomy" id="1248439"/>
    <lineage>
        <taxon>Bacteria</taxon>
        <taxon>Pseudomonadati</taxon>
        <taxon>Pseudomonadota</taxon>
        <taxon>Alphaproteobacteria</taxon>
        <taxon>Rickettsiales</taxon>
        <taxon>Anaplasmataceae</taxon>
        <taxon>Anaplasma</taxon>
    </lineage>
</organism>
<gene>
    <name evidence="1" type="ORF">AOV_00555</name>
</gene>
<reference evidence="1 2" key="2">
    <citation type="journal article" date="2019" name="BMC Genomics">
        <title>The Anaplasma ovis genome reveals a high proportion of pseudogenes.</title>
        <authorList>
            <person name="Liu Z."/>
            <person name="Peasley A.M."/>
            <person name="Yang J."/>
            <person name="Li Y."/>
            <person name="Guan G."/>
            <person name="Luo J."/>
            <person name="Yin H."/>
            <person name="Brayton K.A."/>
        </authorList>
    </citation>
    <scope>NUCLEOTIDE SEQUENCE [LARGE SCALE GENOMIC DNA]</scope>
    <source>
        <strain evidence="1 2">Haibei</strain>
    </source>
</reference>
<sequence length="86" mass="9753">MFICAVLPEDKHILYYNLMEGYEKVSALAIYGTNLPTSQVSEGIGVLAMPRVLVSAHGGPVLFQFRQHWVLLFSMAPHKFITVFRR</sequence>
<name>A0A2Z2LG09_9RICK</name>
<dbReference type="AlphaFoldDB" id="A0A2Z2LG09"/>
<proteinExistence type="predicted"/>
<dbReference type="EMBL" id="CP015994">
    <property type="protein sequence ID" value="ASI47447.1"/>
    <property type="molecule type" value="Genomic_DNA"/>
</dbReference>
<evidence type="ECO:0000313" key="1">
    <source>
        <dbReference type="EMBL" id="ASI47447.1"/>
    </source>
</evidence>
<evidence type="ECO:0000313" key="2">
    <source>
        <dbReference type="Proteomes" id="UP000259762"/>
    </source>
</evidence>
<keyword evidence="2" id="KW-1185">Reference proteome</keyword>
<protein>
    <submittedName>
        <fullName evidence="1">Uncharacterized protein</fullName>
    </submittedName>
</protein>
<dbReference type="KEGG" id="aoh:AOV_00555"/>
<reference evidence="2" key="1">
    <citation type="submission" date="2018-06" db="EMBL/GenBank/DDBJ databases">
        <title>The Anaplasma ovis genome reveals a high proportion of pseudogenes.</title>
        <authorList>
            <person name="Liu Z."/>
            <person name="Peasley A.M."/>
            <person name="Yang J."/>
            <person name="Li Y."/>
            <person name="Guan G."/>
            <person name="Luo J."/>
            <person name="Yin H."/>
            <person name="Brayton K.A."/>
        </authorList>
    </citation>
    <scope>NUCLEOTIDE SEQUENCE [LARGE SCALE GENOMIC DNA]</scope>
    <source>
        <strain evidence="2">Haibei</strain>
    </source>
</reference>
<dbReference type="Proteomes" id="UP000259762">
    <property type="component" value="Chromosome"/>
</dbReference>
<accession>A0A2Z2LG09</accession>